<evidence type="ECO:0000313" key="1">
    <source>
        <dbReference type="EMBL" id="CKS35423.1"/>
    </source>
</evidence>
<reference evidence="1 2" key="1">
    <citation type="submission" date="2015-03" db="EMBL/GenBank/DDBJ databases">
        <authorList>
            <consortium name="Pathogen Informatics"/>
        </authorList>
    </citation>
    <scope>NUCLEOTIDE SEQUENCE [LARGE SCALE GENOMIC DNA]</scope>
    <source>
        <strain evidence="1 2">Bir 185</strain>
    </source>
</reference>
<organism evidence="1 2">
    <name type="scientific">Mycobacterium tuberculosis</name>
    <dbReference type="NCBI Taxonomy" id="1773"/>
    <lineage>
        <taxon>Bacteria</taxon>
        <taxon>Bacillati</taxon>
        <taxon>Actinomycetota</taxon>
        <taxon>Actinomycetes</taxon>
        <taxon>Mycobacteriales</taxon>
        <taxon>Mycobacteriaceae</taxon>
        <taxon>Mycobacterium</taxon>
        <taxon>Mycobacterium tuberculosis complex</taxon>
    </lineage>
</organism>
<name>A0A655A611_MYCTX</name>
<gene>
    <name evidence="1" type="ORF">ERS027659_02983</name>
</gene>
<proteinExistence type="predicted"/>
<accession>A0A655A611</accession>
<evidence type="ECO:0000313" key="2">
    <source>
        <dbReference type="Proteomes" id="UP000050164"/>
    </source>
</evidence>
<dbReference type="EMBL" id="CNFT01000796">
    <property type="protein sequence ID" value="CKS35423.1"/>
    <property type="molecule type" value="Genomic_DNA"/>
</dbReference>
<protein>
    <submittedName>
        <fullName evidence="1">Uncharacterized protein</fullName>
    </submittedName>
</protein>
<sequence length="282" mass="31612">MCSPQPPRPRRKPAPTRWSICSATLGRRWPTRCWPSCWWQRRWAPTPAGRPRWACSPRCWSPRCRARRGWRCAGCARSRWTGSVMSRRPNVSCWRPSRWTPSGRCRCSTWPASPPIAATPSAGWHCCAAPAPNPTTRWCGSWSGTEPSRAATWAATRRAGAGRAASTRNAISAVRRCRWPSGWTGCMPRHPSTHCRATGPACWPKSAMSASGMPTLTMRTRWPRRWPIRWCWTRCCSRAARSRSSSKCAVRCYPTTSGCLPSNGCSWSGRCSRSSTCNLARA</sequence>
<dbReference type="Proteomes" id="UP000050164">
    <property type="component" value="Unassembled WGS sequence"/>
</dbReference>
<dbReference type="AlphaFoldDB" id="A0A655A611"/>